<dbReference type="RefSeq" id="WP_005188875.1">
    <property type="nucleotide sequence ID" value="NZ_CBCSII010000007.1"/>
</dbReference>
<evidence type="ECO:0000313" key="1">
    <source>
        <dbReference type="EMBL" id="QGR70704.1"/>
    </source>
</evidence>
<proteinExistence type="predicted"/>
<dbReference type="GeneID" id="58046638"/>
<dbReference type="EMBL" id="CP046294">
    <property type="protein sequence ID" value="QGR70704.1"/>
    <property type="molecule type" value="Genomic_DNA"/>
</dbReference>
<organism evidence="1 2">
    <name type="scientific">Yersinia intermedia</name>
    <dbReference type="NCBI Taxonomy" id="631"/>
    <lineage>
        <taxon>Bacteria</taxon>
        <taxon>Pseudomonadati</taxon>
        <taxon>Pseudomonadota</taxon>
        <taxon>Gammaproteobacteria</taxon>
        <taxon>Enterobacterales</taxon>
        <taxon>Yersiniaceae</taxon>
        <taxon>Yersinia</taxon>
    </lineage>
</organism>
<gene>
    <name evidence="1" type="ORF">FOC37_10205</name>
</gene>
<protein>
    <submittedName>
        <fullName evidence="1">Uncharacterized protein</fullName>
    </submittedName>
</protein>
<evidence type="ECO:0000313" key="2">
    <source>
        <dbReference type="Proteomes" id="UP000424966"/>
    </source>
</evidence>
<accession>A0ABX6F6R3</accession>
<name>A0ABX6F6R3_YERIN</name>
<reference evidence="1 2" key="1">
    <citation type="submission" date="2019-11" db="EMBL/GenBank/DDBJ databases">
        <title>FDA dAtabase for Regulatory Grade micrObial Sequences (FDA-ARGOS): Supporting development and validation of Infectious Disease Dx tests.</title>
        <authorList>
            <person name="Patel R."/>
            <person name="Rucinski S."/>
            <person name="Tallon L."/>
            <person name="Sadzewicz L."/>
            <person name="Vavikolanu K."/>
            <person name="Mehta A."/>
            <person name="Aluvathingal J."/>
            <person name="Nadendla S."/>
            <person name="Nandy P."/>
            <person name="Geyer C."/>
            <person name="Yan Y."/>
            <person name="Sichtig H."/>
        </authorList>
    </citation>
    <scope>NUCLEOTIDE SEQUENCE [LARGE SCALE GENOMIC DNA]</scope>
    <source>
        <strain evidence="1 2">FDAARGOS_729</strain>
    </source>
</reference>
<sequence length="61" mass="6784">MSIPSQQRQDLAIDWVRGNGELVICGDWQTGSGITDAEQLEVTAAPGVIRLQRREEDVFRA</sequence>
<dbReference type="Proteomes" id="UP000424966">
    <property type="component" value="Chromosome"/>
</dbReference>
<keyword evidence="2" id="KW-1185">Reference proteome</keyword>